<feature type="region of interest" description="Disordered" evidence="1">
    <location>
        <begin position="156"/>
        <end position="219"/>
    </location>
</feature>
<dbReference type="AlphaFoldDB" id="A0A9R1G5L4"/>
<organism evidence="3">
    <name type="scientific">Triticum aestivum</name>
    <name type="common">Wheat</name>
    <dbReference type="NCBI Taxonomy" id="4565"/>
    <lineage>
        <taxon>Eukaryota</taxon>
        <taxon>Viridiplantae</taxon>
        <taxon>Streptophyta</taxon>
        <taxon>Embryophyta</taxon>
        <taxon>Tracheophyta</taxon>
        <taxon>Spermatophyta</taxon>
        <taxon>Magnoliopsida</taxon>
        <taxon>Liliopsida</taxon>
        <taxon>Poales</taxon>
        <taxon>Poaceae</taxon>
        <taxon>BOP clade</taxon>
        <taxon>Pooideae</taxon>
        <taxon>Triticodae</taxon>
        <taxon>Triticeae</taxon>
        <taxon>Triticinae</taxon>
        <taxon>Triticum</taxon>
    </lineage>
</organism>
<comment type="caution">
    <text evidence="3">The sequence shown here is derived from an EMBL/GenBank/DDBJ whole genome shotgun (WGS) entry which is preliminary data.</text>
</comment>
<evidence type="ECO:0000256" key="1">
    <source>
        <dbReference type="SAM" id="MobiDB-lite"/>
    </source>
</evidence>
<feature type="compositionally biased region" description="Basic residues" evidence="1">
    <location>
        <begin position="103"/>
        <end position="113"/>
    </location>
</feature>
<keyword evidence="2" id="KW-0732">Signal</keyword>
<gene>
    <name evidence="3" type="ORF">CFC21_050994</name>
</gene>
<dbReference type="EMBL" id="CM022220">
    <property type="protein sequence ID" value="KAF7041166.1"/>
    <property type="molecule type" value="Genomic_DNA"/>
</dbReference>
<reference evidence="3" key="1">
    <citation type="journal article" date="2017" name="Gigascience">
        <title>The first near-complete assembly of the hexaploid bread wheat genome, Triticum aestivum.</title>
        <authorList>
            <person name="Zimin A.V."/>
            <person name="Puiu D."/>
            <person name="Hall R."/>
            <person name="Kingan S."/>
            <person name="Clavijo B.J."/>
            <person name="Salzberg S.L."/>
        </authorList>
    </citation>
    <scope>NUCLEOTIDE SEQUENCE</scope>
    <source>
        <tissue evidence="3">Leaf</tissue>
    </source>
</reference>
<feature type="chain" id="PRO_5040203078" description="Prolyl 4-hydroxylase alpha subunit domain-containing protein" evidence="2">
    <location>
        <begin position="25"/>
        <end position="252"/>
    </location>
</feature>
<evidence type="ECO:0000256" key="2">
    <source>
        <dbReference type="SAM" id="SignalP"/>
    </source>
</evidence>
<feature type="signal peptide" evidence="2">
    <location>
        <begin position="1"/>
        <end position="24"/>
    </location>
</feature>
<dbReference type="Proteomes" id="UP000815260">
    <property type="component" value="Chromosome 4A"/>
</dbReference>
<evidence type="ECO:0000313" key="3">
    <source>
        <dbReference type="EMBL" id="KAF7041166.1"/>
    </source>
</evidence>
<accession>A0A9R1G5L4</accession>
<sequence>MAPLFQRVLLAVLLLASTASSSFATAGRGGGRGRFDPTRAVHVSWRPRAFLYKGFLSEAECDHLIALERREHPGAPVRERPEVRAARRLHPAHCQGIPFPRGAPRRHRAHVPVRRQDGRRDRLPQLRRRVVAAQRRHMVRVCTKWVRSETCEGRRGALLQPAPQRDDGPGQPARELPRDRRREVVGDQVDPRPTLRQPPSRAVHRRMRGRERSLPSVGCQWRVRQEPSLHGRNPRQPRLLPEELQRVHRYTV</sequence>
<feature type="non-terminal residue" evidence="3">
    <location>
        <position position="252"/>
    </location>
</feature>
<feature type="compositionally biased region" description="Basic and acidic residues" evidence="1">
    <location>
        <begin position="175"/>
        <end position="185"/>
    </location>
</feature>
<name>A0A9R1G5L4_WHEAT</name>
<feature type="region of interest" description="Disordered" evidence="1">
    <location>
        <begin position="94"/>
        <end position="125"/>
    </location>
</feature>
<feature type="compositionally biased region" description="Basic and acidic residues" evidence="1">
    <location>
        <begin position="114"/>
        <end position="124"/>
    </location>
</feature>
<dbReference type="OrthoDB" id="420380at2759"/>
<protein>
    <recommendedName>
        <fullName evidence="4">Prolyl 4-hydroxylase alpha subunit domain-containing protein</fullName>
    </recommendedName>
</protein>
<evidence type="ECO:0008006" key="4">
    <source>
        <dbReference type="Google" id="ProtNLM"/>
    </source>
</evidence>
<proteinExistence type="predicted"/>
<reference evidence="3" key="2">
    <citation type="submission" date="2020-03" db="EMBL/GenBank/DDBJ databases">
        <title>The second near-complete assembly of the hexaploid bread wheat (Triticum aestivum) genome.</title>
        <authorList>
            <person name="Zimin A.V."/>
            <person name="Puiu D."/>
            <person name="Shumante A."/>
            <person name="Alonge M."/>
            <person name="Salzberg S.L."/>
        </authorList>
    </citation>
    <scope>NUCLEOTIDE SEQUENCE</scope>
    <source>
        <tissue evidence="3">Leaf</tissue>
    </source>
</reference>
<dbReference type="Gene3D" id="2.60.120.620">
    <property type="entry name" value="q2cbj1_9rhob like domain"/>
    <property type="match status" value="1"/>
</dbReference>